<proteinExistence type="inferred from homology"/>
<dbReference type="SUPFAM" id="SSF49764">
    <property type="entry name" value="HSP20-like chaperones"/>
    <property type="match status" value="1"/>
</dbReference>
<dbReference type="Gene3D" id="2.60.40.790">
    <property type="match status" value="1"/>
</dbReference>
<feature type="domain" description="SHSP" evidence="3">
    <location>
        <begin position="41"/>
        <end position="151"/>
    </location>
</feature>
<dbReference type="InterPro" id="IPR008978">
    <property type="entry name" value="HSP20-like_chaperone"/>
</dbReference>
<reference evidence="4 5" key="1">
    <citation type="submission" date="2018-07" db="EMBL/GenBank/DDBJ databases">
        <title>Anaerosacharophilus polymeroproducens gen. nov. sp. nov., an anaerobic bacterium isolated from salt field.</title>
        <authorList>
            <person name="Kim W."/>
            <person name="Yang S.-H."/>
            <person name="Oh J."/>
            <person name="Lee J.-H."/>
            <person name="Kwon K.K."/>
        </authorList>
    </citation>
    <scope>NUCLEOTIDE SEQUENCE [LARGE SCALE GENOMIC DNA]</scope>
    <source>
        <strain evidence="4 5">MCWD5</strain>
    </source>
</reference>
<dbReference type="InterPro" id="IPR031107">
    <property type="entry name" value="Small_HSP"/>
</dbReference>
<dbReference type="OrthoDB" id="9811615at2"/>
<dbReference type="Proteomes" id="UP000255036">
    <property type="component" value="Unassembled WGS sequence"/>
</dbReference>
<dbReference type="CDD" id="cd06471">
    <property type="entry name" value="ACD_LpsHSP_like"/>
    <property type="match status" value="1"/>
</dbReference>
<organism evidence="4 5">
    <name type="scientific">Anaerosacchariphilus polymeriproducens</name>
    <dbReference type="NCBI Taxonomy" id="1812858"/>
    <lineage>
        <taxon>Bacteria</taxon>
        <taxon>Bacillati</taxon>
        <taxon>Bacillota</taxon>
        <taxon>Clostridia</taxon>
        <taxon>Lachnospirales</taxon>
        <taxon>Lachnospiraceae</taxon>
        <taxon>Anaerosacchariphilus</taxon>
    </lineage>
</organism>
<keyword evidence="5" id="KW-1185">Reference proteome</keyword>
<dbReference type="PROSITE" id="PS01031">
    <property type="entry name" value="SHSP"/>
    <property type="match status" value="1"/>
</dbReference>
<dbReference type="RefSeq" id="WP_115480885.1">
    <property type="nucleotide sequence ID" value="NZ_QRCT01000012.1"/>
</dbReference>
<evidence type="ECO:0000259" key="3">
    <source>
        <dbReference type="PROSITE" id="PS01031"/>
    </source>
</evidence>
<dbReference type="AlphaFoldDB" id="A0A371AYM5"/>
<evidence type="ECO:0000256" key="2">
    <source>
        <dbReference type="RuleBase" id="RU003616"/>
    </source>
</evidence>
<dbReference type="EMBL" id="QRCT01000012">
    <property type="protein sequence ID" value="RDU24653.1"/>
    <property type="molecule type" value="Genomic_DNA"/>
</dbReference>
<comment type="similarity">
    <text evidence="1 2">Belongs to the small heat shock protein (HSP20) family.</text>
</comment>
<evidence type="ECO:0000256" key="1">
    <source>
        <dbReference type="PROSITE-ProRule" id="PRU00285"/>
    </source>
</evidence>
<accession>A0A371AYM5</accession>
<gene>
    <name evidence="4" type="ORF">DWV06_04080</name>
</gene>
<dbReference type="InterPro" id="IPR002068">
    <property type="entry name" value="A-crystallin/Hsp20_dom"/>
</dbReference>
<evidence type="ECO:0000313" key="4">
    <source>
        <dbReference type="EMBL" id="RDU24653.1"/>
    </source>
</evidence>
<dbReference type="Pfam" id="PF00011">
    <property type="entry name" value="HSP20"/>
    <property type="match status" value="1"/>
</dbReference>
<sequence>MTGLIPFNKGKKELSTQTGFGFDSFNNMLDDFFSSDWPFRRSLTYDTFKVDVMEEDNQYVVEAEVPGIARNDINVALNEGKLLISIKKDEQNENSSKNYIHRERRYTSMSRSVYLEDAKADGIKAKLDNGLLRIIVPKEEKPNHSIIIDVE</sequence>
<protein>
    <submittedName>
        <fullName evidence="4">Hsp20/alpha crystallin family protein</fullName>
    </submittedName>
</protein>
<evidence type="ECO:0000313" key="5">
    <source>
        <dbReference type="Proteomes" id="UP000255036"/>
    </source>
</evidence>
<name>A0A371AYM5_9FIRM</name>
<dbReference type="PANTHER" id="PTHR11527">
    <property type="entry name" value="HEAT-SHOCK PROTEIN 20 FAMILY MEMBER"/>
    <property type="match status" value="1"/>
</dbReference>
<comment type="caution">
    <text evidence="4">The sequence shown here is derived from an EMBL/GenBank/DDBJ whole genome shotgun (WGS) entry which is preliminary data.</text>
</comment>